<evidence type="ECO:0000313" key="1">
    <source>
        <dbReference type="EMBL" id="OCS91760.1"/>
    </source>
</evidence>
<gene>
    <name evidence="1" type="ORF">A6K76_01205</name>
</gene>
<name>A0A1C0YXB6_9BACL</name>
<proteinExistence type="predicted"/>
<dbReference type="RefSeq" id="WP_066463051.1">
    <property type="nucleotide sequence ID" value="NZ_MATO01000023.1"/>
</dbReference>
<reference evidence="1 2" key="1">
    <citation type="submission" date="2016-07" db="EMBL/GenBank/DDBJ databases">
        <title>Caryophanon latum genome sequencing.</title>
        <authorList>
            <person name="Verma A."/>
            <person name="Pal Y."/>
            <person name="Krishnamurthi S."/>
        </authorList>
    </citation>
    <scope>NUCLEOTIDE SEQUENCE [LARGE SCALE GENOMIC DNA]</scope>
    <source>
        <strain evidence="1 2">DSM 14151</strain>
    </source>
</reference>
<keyword evidence="2" id="KW-1185">Reference proteome</keyword>
<evidence type="ECO:0000313" key="2">
    <source>
        <dbReference type="Proteomes" id="UP000093482"/>
    </source>
</evidence>
<dbReference type="Proteomes" id="UP000093482">
    <property type="component" value="Unassembled WGS sequence"/>
</dbReference>
<sequence>MSLKDLEDFINKNENEKNNDVFNWENEKKEWIDYVDKFYKDVECWLEPLGAKVTYQFNDITLHEESYESYTIRQMQIGISGYQVFLEPIGTMLIGAKGRIDLKGPYGLKKFLLLSKDRINVTVKFKKELEEAKGSMPKSKQPIDWNWRLAPDEIYGDYLQVNADNFYSALLSVVSDE</sequence>
<dbReference type="EMBL" id="MATO01000023">
    <property type="protein sequence ID" value="OCS91760.1"/>
    <property type="molecule type" value="Genomic_DNA"/>
</dbReference>
<dbReference type="OrthoDB" id="2868289at2"/>
<accession>A0A1C0YXB6</accession>
<protein>
    <submittedName>
        <fullName evidence="1">Uncharacterized protein</fullName>
    </submittedName>
</protein>
<dbReference type="AlphaFoldDB" id="A0A1C0YXB6"/>
<organism evidence="1 2">
    <name type="scientific">Caryophanon latum</name>
    <dbReference type="NCBI Taxonomy" id="33977"/>
    <lineage>
        <taxon>Bacteria</taxon>
        <taxon>Bacillati</taxon>
        <taxon>Bacillota</taxon>
        <taxon>Bacilli</taxon>
        <taxon>Bacillales</taxon>
        <taxon>Caryophanaceae</taxon>
        <taxon>Caryophanon</taxon>
    </lineage>
</organism>
<comment type="caution">
    <text evidence="1">The sequence shown here is derived from an EMBL/GenBank/DDBJ whole genome shotgun (WGS) entry which is preliminary data.</text>
</comment>